<organism evidence="2 3">
    <name type="scientific">Choanephora cucurbitarum</name>
    <dbReference type="NCBI Taxonomy" id="101091"/>
    <lineage>
        <taxon>Eukaryota</taxon>
        <taxon>Fungi</taxon>
        <taxon>Fungi incertae sedis</taxon>
        <taxon>Mucoromycota</taxon>
        <taxon>Mucoromycotina</taxon>
        <taxon>Mucoromycetes</taxon>
        <taxon>Mucorales</taxon>
        <taxon>Mucorineae</taxon>
        <taxon>Choanephoraceae</taxon>
        <taxon>Choanephoroideae</taxon>
        <taxon>Choanephora</taxon>
    </lineage>
</organism>
<protein>
    <submittedName>
        <fullName evidence="2">Uncharacterized protein</fullName>
    </submittedName>
</protein>
<sequence length="202" mass="22675">MIENDSMALRLQSPPNNRRVFFDNDYANPSEGFYCYQDNRGNNTHSDRRNPNDNPEPHTSRQYNDDTELYAARMTQPPTVSDSRLNTDKTPKRVSKPSLKAKERAESVKRTVKDAVSPYITAPNPIPFTQPTYQTTEPMMDVTPTPFQPSSSTFFTPAGSTSVIPNKGARRIRTKADPSAMNYDIAEDVLKTKANIAIGDLI</sequence>
<evidence type="ECO:0000313" key="3">
    <source>
        <dbReference type="Proteomes" id="UP000093000"/>
    </source>
</evidence>
<reference evidence="2 3" key="1">
    <citation type="submission" date="2016-03" db="EMBL/GenBank/DDBJ databases">
        <title>Choanephora cucurbitarum.</title>
        <authorList>
            <person name="Min B."/>
            <person name="Park H."/>
            <person name="Park J.-H."/>
            <person name="Shin H.-D."/>
            <person name="Choi I.-G."/>
        </authorList>
    </citation>
    <scope>NUCLEOTIDE SEQUENCE [LARGE SCALE GENOMIC DNA]</scope>
    <source>
        <strain evidence="2 3">KUS-F28377</strain>
    </source>
</reference>
<keyword evidence="3" id="KW-1185">Reference proteome</keyword>
<comment type="caution">
    <text evidence="2">The sequence shown here is derived from an EMBL/GenBank/DDBJ whole genome shotgun (WGS) entry which is preliminary data.</text>
</comment>
<evidence type="ECO:0000313" key="2">
    <source>
        <dbReference type="EMBL" id="OBZ63361.1"/>
    </source>
</evidence>
<feature type="non-terminal residue" evidence="2">
    <location>
        <position position="202"/>
    </location>
</feature>
<dbReference type="EMBL" id="LUGH01002791">
    <property type="protein sequence ID" value="OBZ63361.1"/>
    <property type="molecule type" value="Genomic_DNA"/>
</dbReference>
<feature type="region of interest" description="Disordered" evidence="1">
    <location>
        <begin position="33"/>
        <end position="110"/>
    </location>
</feature>
<dbReference type="AlphaFoldDB" id="A0A1C7LL90"/>
<accession>A0A1C7LL90</accession>
<name>A0A1C7LL90_9FUNG</name>
<dbReference type="InParanoid" id="A0A1C7LL90"/>
<proteinExistence type="predicted"/>
<feature type="compositionally biased region" description="Basic and acidic residues" evidence="1">
    <location>
        <begin position="100"/>
        <end position="110"/>
    </location>
</feature>
<dbReference type="Proteomes" id="UP000093000">
    <property type="component" value="Unassembled WGS sequence"/>
</dbReference>
<evidence type="ECO:0000256" key="1">
    <source>
        <dbReference type="SAM" id="MobiDB-lite"/>
    </source>
</evidence>
<feature type="compositionally biased region" description="Basic and acidic residues" evidence="1">
    <location>
        <begin position="45"/>
        <end position="59"/>
    </location>
</feature>
<gene>
    <name evidence="2" type="ORF">A0J61_11969</name>
</gene>